<reference evidence="2 3" key="1">
    <citation type="submission" date="2023-10" db="EMBL/GenBank/DDBJ databases">
        <title>Comparative genomics analysis reveals potential genetic determinants of host preference in Cryptosporidium xiaoi.</title>
        <authorList>
            <person name="Xiao L."/>
            <person name="Li J."/>
        </authorList>
    </citation>
    <scope>NUCLEOTIDE SEQUENCE [LARGE SCALE GENOMIC DNA]</scope>
    <source>
        <strain evidence="2 3">52996</strain>
    </source>
</reference>
<evidence type="ECO:0000313" key="2">
    <source>
        <dbReference type="EMBL" id="KAK6590278.1"/>
    </source>
</evidence>
<evidence type="ECO:0000313" key="3">
    <source>
        <dbReference type="Proteomes" id="UP001311799"/>
    </source>
</evidence>
<name>A0AAV9Y0N9_9CRYT</name>
<evidence type="ECO:0000256" key="1">
    <source>
        <dbReference type="SAM" id="MobiDB-lite"/>
    </source>
</evidence>
<feature type="region of interest" description="Disordered" evidence="1">
    <location>
        <begin position="268"/>
        <end position="287"/>
    </location>
</feature>
<comment type="caution">
    <text evidence="2">The sequence shown here is derived from an EMBL/GenBank/DDBJ whole genome shotgun (WGS) entry which is preliminary data.</text>
</comment>
<organism evidence="2 3">
    <name type="scientific">Cryptosporidium xiaoi</name>
    <dbReference type="NCBI Taxonomy" id="659607"/>
    <lineage>
        <taxon>Eukaryota</taxon>
        <taxon>Sar</taxon>
        <taxon>Alveolata</taxon>
        <taxon>Apicomplexa</taxon>
        <taxon>Conoidasida</taxon>
        <taxon>Coccidia</taxon>
        <taxon>Eucoccidiorida</taxon>
        <taxon>Eimeriorina</taxon>
        <taxon>Cryptosporidiidae</taxon>
        <taxon>Cryptosporidium</taxon>
    </lineage>
</organism>
<dbReference type="AlphaFoldDB" id="A0AAV9Y0N9"/>
<protein>
    <submittedName>
        <fullName evidence="2">Uncharacterized protein</fullName>
    </submittedName>
</protein>
<keyword evidence="3" id="KW-1185">Reference proteome</keyword>
<gene>
    <name evidence="2" type="ORF">RS030_162488</name>
</gene>
<dbReference type="Proteomes" id="UP001311799">
    <property type="component" value="Unassembled WGS sequence"/>
</dbReference>
<proteinExistence type="predicted"/>
<dbReference type="EMBL" id="JAWDEY010000007">
    <property type="protein sequence ID" value="KAK6590278.1"/>
    <property type="molecule type" value="Genomic_DNA"/>
</dbReference>
<accession>A0AAV9Y0N9</accession>
<sequence>MGRKRRYGSMAQEEVVPSSPFLESINLPDENYYRNMTESPMELLQPHMSTNPIKHGVNKTNMNNMLVMQDKFNMENRIISKGNNRRTLIPQDIDDVNDMRVRNKSTYRVDNIDIINDDMSFREVPGYNTRSRTRAVPKENIYRENEKFLRRRVQKGSSNLPPLPRTEDFWPKINRDGIQDHENYLNSIRNKHFNKVKTNDNCYVIDSSVGNDEFCNKGSFTYNMSSLNAYSVDEGIESVQTPLKDLRSGVQRPLNSKKQGIAEFSIPTNRNIDTSNNEHHNSQNNMNRNNVTYRRKNVCNALVGGDTPLRNFGFREFFGNEVETNDIGVGPSPKIMDKINDEKVEVENKYDSNDIPRKKGGSILRKSIDTANESLKQVRFSAEKSNHTVKEDIIPAIKELRFDPSEVPLIENFGNNSDHITDSIELDDDKILDTLSVDNNIALRLVQLSKEEIRLFQEGLEDEKICKDVAMDRGLMIKAISGIHRYFLNKVFEYEGKKDLQFQDIKRFIPDMKYYYESKSQTINSEREELINKIALLNMNINRLTVALREVDEIKSRLLPTSDNEFSADGGGECECEYVLKITNKILEKKLKPNNSEIHVDLHKNNDIVSPTSSADTEIIPYKYDIGNNIDKNIEELLNECHQSQFMQMECIAVLNDCMSLLDDAEVGMQNFQRLLAKKAFYNNEDDTVNYNTSVSDSLEVVEDTLLRLQKGVSITPRFSLDDTISYRNSIASRRSIGSIINSGGIKNFTGK</sequence>